<evidence type="ECO:0000313" key="2">
    <source>
        <dbReference type="EMBL" id="KZD89047.1"/>
    </source>
</evidence>
<gene>
    <name evidence="3" type="ORF">B4122_1161</name>
    <name evidence="2" type="ORF">B4122_3935</name>
</gene>
<organism evidence="3 4">
    <name type="scientific">Bacillus subtilis</name>
    <dbReference type="NCBI Taxonomy" id="1423"/>
    <lineage>
        <taxon>Bacteria</taxon>
        <taxon>Bacillati</taxon>
        <taxon>Bacillota</taxon>
        <taxon>Bacilli</taxon>
        <taxon>Bacillales</taxon>
        <taxon>Bacillaceae</taxon>
        <taxon>Bacillus</taxon>
    </lineage>
</organism>
<evidence type="ECO:0000256" key="1">
    <source>
        <dbReference type="SAM" id="Phobius"/>
    </source>
</evidence>
<keyword evidence="1" id="KW-0472">Membrane</keyword>
<dbReference type="Proteomes" id="UP000076442">
    <property type="component" value="Unassembled WGS sequence"/>
</dbReference>
<sequence>MENPAFSPAFFRSFLLAYFLKTVGFSGLSPAFIFAFLLPFSCFFQAF</sequence>
<keyword evidence="1" id="KW-1133">Transmembrane helix</keyword>
<proteinExistence type="predicted"/>
<dbReference type="AlphaFoldDB" id="A0AAP1HAU2"/>
<protein>
    <submittedName>
        <fullName evidence="3">Uncharacterized protein</fullName>
    </submittedName>
</protein>
<keyword evidence="1" id="KW-0812">Transmembrane</keyword>
<comment type="caution">
    <text evidence="3">The sequence shown here is derived from an EMBL/GenBank/DDBJ whole genome shotgun (WGS) entry which is preliminary data.</text>
</comment>
<reference evidence="3 4" key="1">
    <citation type="submission" date="2015-09" db="EMBL/GenBank/DDBJ databases">
        <title>Spore heat resistance.</title>
        <authorList>
            <person name="Boekhorst J."/>
            <person name="Berendsen E.M."/>
            <person name="Wells-Bennik M.H."/>
            <person name="Kuipers O.P."/>
        </authorList>
    </citation>
    <scope>NUCLEOTIDE SEQUENCE [LARGE SCALE GENOMIC DNA]</scope>
    <source>
        <strain evidence="3 4">B4122</strain>
    </source>
</reference>
<dbReference type="EMBL" id="LJZV01000025">
    <property type="protein sequence ID" value="KZD89047.1"/>
    <property type="molecule type" value="Genomic_DNA"/>
</dbReference>
<feature type="transmembrane region" description="Helical" evidence="1">
    <location>
        <begin position="15"/>
        <end position="38"/>
    </location>
</feature>
<name>A0AAP1HAU2_BACIU</name>
<dbReference type="EMBL" id="LJZV01000003">
    <property type="protein sequence ID" value="KZD94465.1"/>
    <property type="molecule type" value="Genomic_DNA"/>
</dbReference>
<evidence type="ECO:0000313" key="3">
    <source>
        <dbReference type="EMBL" id="KZD94465.1"/>
    </source>
</evidence>
<accession>A0AAP1HAU2</accession>
<evidence type="ECO:0000313" key="4">
    <source>
        <dbReference type="Proteomes" id="UP000076442"/>
    </source>
</evidence>